<organism evidence="1">
    <name type="scientific">Ectopseudomonas oleovorans</name>
    <name type="common">Pseudomonas oleovorans</name>
    <dbReference type="NCBI Taxonomy" id="301"/>
    <lineage>
        <taxon>Bacteria</taxon>
        <taxon>Pseudomonadati</taxon>
        <taxon>Pseudomonadota</taxon>
        <taxon>Gammaproteobacteria</taxon>
        <taxon>Pseudomonadales</taxon>
        <taxon>Pseudomonadaceae</taxon>
        <taxon>Ectopseudomonas</taxon>
    </lineage>
</organism>
<sequence length="93" mass="10365">MSRFNPGDIAITTRHALAFAHGNPVIEAGSQVKLLARGERGEEFAVGEVTYRLRNPMWVVERDGLRAIVAERHLIPLRGDFTPEREKSSEVPA</sequence>
<gene>
    <name evidence="1" type="ORF">POT9AD_1138</name>
</gene>
<reference evidence="1" key="1">
    <citation type="submission" date="2018-11" db="EMBL/GenBank/DDBJ databases">
        <authorList>
            <consortium name="Genoscope - CEA"/>
            <person name="William W."/>
        </authorList>
    </citation>
    <scope>NUCLEOTIDE SEQUENCE [LARGE SCALE GENOMIC DNA]</scope>
    <source>
        <strain evidence="1">T9AD</strain>
    </source>
</reference>
<dbReference type="EMBL" id="LR130779">
    <property type="protein sequence ID" value="VDN62129.1"/>
    <property type="molecule type" value="Genomic_DNA"/>
</dbReference>
<accession>A0A653B0F1</accession>
<dbReference type="AlphaFoldDB" id="A0A653B0F1"/>
<dbReference type="OrthoDB" id="6892512at2"/>
<protein>
    <submittedName>
        <fullName evidence="1">Uncharacterized protein</fullName>
    </submittedName>
</protein>
<name>A0A653B0F1_ECTOL</name>
<proteinExistence type="predicted"/>
<evidence type="ECO:0000313" key="1">
    <source>
        <dbReference type="EMBL" id="VDN62129.1"/>
    </source>
</evidence>